<comment type="subcellular location">
    <subcellularLocation>
        <location evidence="1 7">Secreted</location>
    </subcellularLocation>
</comment>
<evidence type="ECO:0000256" key="3">
    <source>
        <dbReference type="ARBA" id="ARBA00022525"/>
    </source>
</evidence>
<accession>A0A6P8P0R3</accession>
<evidence type="ECO:0000256" key="4">
    <source>
        <dbReference type="ARBA" id="ARBA00022702"/>
    </source>
</evidence>
<keyword evidence="5" id="KW-1015">Disulfide bond</keyword>
<dbReference type="Proteomes" id="UP000515159">
    <property type="component" value="Chromosome 15"/>
</dbReference>
<evidence type="ECO:0000259" key="9">
    <source>
        <dbReference type="Pfam" id="PF00007"/>
    </source>
</evidence>
<reference evidence="11" key="1">
    <citation type="submission" date="2025-08" db="UniProtKB">
        <authorList>
            <consortium name="RefSeq"/>
        </authorList>
    </citation>
    <scope>IDENTIFICATION</scope>
</reference>
<dbReference type="SMART" id="SM00068">
    <property type="entry name" value="GHB"/>
    <property type="match status" value="1"/>
</dbReference>
<evidence type="ECO:0000313" key="11">
    <source>
        <dbReference type="RefSeq" id="XP_033777084.1"/>
    </source>
</evidence>
<organism evidence="10 11">
    <name type="scientific">Geotrypetes seraphini</name>
    <name type="common">Gaboon caecilian</name>
    <name type="synonym">Caecilia seraphini</name>
    <dbReference type="NCBI Taxonomy" id="260995"/>
    <lineage>
        <taxon>Eukaryota</taxon>
        <taxon>Metazoa</taxon>
        <taxon>Chordata</taxon>
        <taxon>Craniata</taxon>
        <taxon>Vertebrata</taxon>
        <taxon>Euteleostomi</taxon>
        <taxon>Amphibia</taxon>
        <taxon>Gymnophiona</taxon>
        <taxon>Geotrypetes</taxon>
    </lineage>
</organism>
<dbReference type="PANTHER" id="PTHR11515">
    <property type="entry name" value="GLYCOPROTEIN HORMONE BETA CHAIN"/>
    <property type="match status" value="1"/>
</dbReference>
<evidence type="ECO:0000256" key="5">
    <source>
        <dbReference type="ARBA" id="ARBA00023157"/>
    </source>
</evidence>
<dbReference type="CDD" id="cd00069">
    <property type="entry name" value="GHB_like"/>
    <property type="match status" value="1"/>
</dbReference>
<dbReference type="Gene3D" id="2.10.90.10">
    <property type="entry name" value="Cystine-knot cytokines"/>
    <property type="match status" value="1"/>
</dbReference>
<sequence>MHISQNFKHGAAAGVCTQLLFLAAVLSAVQGSPTCYLTNTTISAEKDGCPYCVTTVATICSGSCLTKDKVFKSVLSPMNQRICTYQEIRYESIRLPSCPPDVDPFYTYPVAVSCECSMCKTEYTDCSFRSLGPDFCSTKTLFR</sequence>
<dbReference type="GeneID" id="117348756"/>
<dbReference type="FunFam" id="2.10.90.10:FF:000007">
    <property type="entry name" value="Luteinizing hormone beta subunit"/>
    <property type="match status" value="1"/>
</dbReference>
<keyword evidence="6" id="KW-0325">Glycoprotein</keyword>
<dbReference type="InterPro" id="IPR001545">
    <property type="entry name" value="Gonadotropin_bsu"/>
</dbReference>
<dbReference type="GO" id="GO:0007186">
    <property type="term" value="P:G protein-coupled receptor signaling pathway"/>
    <property type="evidence" value="ECO:0007669"/>
    <property type="project" value="TreeGrafter"/>
</dbReference>
<proteinExistence type="inferred from homology"/>
<evidence type="ECO:0000256" key="8">
    <source>
        <dbReference type="SAM" id="SignalP"/>
    </source>
</evidence>
<comment type="similarity">
    <text evidence="2 7">Belongs to the glycoprotein hormones subunit beta family.</text>
</comment>
<evidence type="ECO:0000256" key="6">
    <source>
        <dbReference type="ARBA" id="ARBA00023180"/>
    </source>
</evidence>
<dbReference type="InterPro" id="IPR006208">
    <property type="entry name" value="Glyco_hormone_CN"/>
</dbReference>
<dbReference type="AlphaFoldDB" id="A0A6P8P0R3"/>
<keyword evidence="4 7" id="KW-0372">Hormone</keyword>
<dbReference type="KEGG" id="gsh:117348756"/>
<dbReference type="InParanoid" id="A0A6P8P0R3"/>
<keyword evidence="3" id="KW-0964">Secreted</keyword>
<keyword evidence="8" id="KW-0732">Signal</keyword>
<feature type="domain" description="Glycoprotein hormone subunit beta" evidence="9">
    <location>
        <begin position="33"/>
        <end position="136"/>
    </location>
</feature>
<protein>
    <submittedName>
        <fullName evidence="11">Lutropin subunit beta-like</fullName>
    </submittedName>
</protein>
<evidence type="ECO:0000313" key="10">
    <source>
        <dbReference type="Proteomes" id="UP000515159"/>
    </source>
</evidence>
<dbReference type="InterPro" id="IPR029034">
    <property type="entry name" value="Cystine-knot_cytokine"/>
</dbReference>
<keyword evidence="10" id="KW-1185">Reference proteome</keyword>
<dbReference type="Pfam" id="PF00007">
    <property type="entry name" value="Cys_knot"/>
    <property type="match status" value="1"/>
</dbReference>
<dbReference type="GO" id="GO:0005737">
    <property type="term" value="C:cytoplasm"/>
    <property type="evidence" value="ECO:0007669"/>
    <property type="project" value="TreeGrafter"/>
</dbReference>
<dbReference type="GO" id="GO:0005179">
    <property type="term" value="F:hormone activity"/>
    <property type="evidence" value="ECO:0007669"/>
    <property type="project" value="UniProtKB-KW"/>
</dbReference>
<feature type="chain" id="PRO_5028124174" evidence="8">
    <location>
        <begin position="32"/>
        <end position="143"/>
    </location>
</feature>
<feature type="signal peptide" evidence="8">
    <location>
        <begin position="1"/>
        <end position="31"/>
    </location>
</feature>
<evidence type="ECO:0000256" key="2">
    <source>
        <dbReference type="ARBA" id="ARBA00006552"/>
    </source>
</evidence>
<dbReference type="SUPFAM" id="SSF57501">
    <property type="entry name" value="Cystine-knot cytokines"/>
    <property type="match status" value="1"/>
</dbReference>
<dbReference type="GO" id="GO:0005615">
    <property type="term" value="C:extracellular space"/>
    <property type="evidence" value="ECO:0007669"/>
    <property type="project" value="TreeGrafter"/>
</dbReference>
<dbReference type="PROSITE" id="PS00689">
    <property type="entry name" value="GLYCO_HORMONE_BETA_2"/>
    <property type="match status" value="1"/>
</dbReference>
<evidence type="ECO:0000256" key="7">
    <source>
        <dbReference type="RuleBase" id="RU004069"/>
    </source>
</evidence>
<dbReference type="PANTHER" id="PTHR11515:SF11">
    <property type="entry name" value="LUTROPIN SUBUNIT BETA"/>
    <property type="match status" value="1"/>
</dbReference>
<name>A0A6P8P0R3_GEOSA</name>
<dbReference type="RefSeq" id="XP_033777084.1">
    <property type="nucleotide sequence ID" value="XM_033921193.1"/>
</dbReference>
<evidence type="ECO:0000256" key="1">
    <source>
        <dbReference type="ARBA" id="ARBA00004613"/>
    </source>
</evidence>
<dbReference type="OrthoDB" id="8453657at2759"/>
<dbReference type="InterPro" id="IPR018245">
    <property type="entry name" value="Gonadotropin_bsu_CS"/>
</dbReference>
<gene>
    <name evidence="11" type="primary">LOC117348756</name>
</gene>